<sequence>MKIQDQVVLITGGARGLGKAITQAFAAEGARVVINYYQSEDAAKALAQEIGERAVALQADVRDAGAVAAMLRQAEVYHKAPVTTLVNNALINYRFDPSQNTQYEALAWENMEAQLTGTLKGAHHCIQACLPSMKAAKFGRIIQIGTNLFHNPVVPYYDYTTAKAALLGFSRNLARELGAHNITVNMLSGGLLRTTDASAATSDAVFDIIQANTPLQRVTSLKNWPMPACFLHLPGHAPSPVRT</sequence>
<evidence type="ECO:0000256" key="1">
    <source>
        <dbReference type="ARBA" id="ARBA00006484"/>
    </source>
</evidence>
<dbReference type="Gene3D" id="3.40.50.720">
    <property type="entry name" value="NAD(P)-binding Rossmann-like Domain"/>
    <property type="match status" value="1"/>
</dbReference>
<dbReference type="EC" id="1.1.1.100" evidence="4"/>
<dbReference type="GO" id="GO:0004316">
    <property type="term" value="F:3-oxoacyl-[acyl-carrier-protein] reductase (NADPH) activity"/>
    <property type="evidence" value="ECO:0007669"/>
    <property type="project" value="UniProtKB-EC"/>
</dbReference>
<proteinExistence type="inferred from homology"/>
<dbReference type="InterPro" id="IPR002347">
    <property type="entry name" value="SDR_fam"/>
</dbReference>
<dbReference type="Proteomes" id="UP000005551">
    <property type="component" value="Unassembled WGS sequence"/>
</dbReference>
<comment type="caution">
    <text evidence="4">The sequence shown here is derived from an EMBL/GenBank/DDBJ whole genome shotgun (WGS) entry which is preliminary data.</text>
</comment>
<evidence type="ECO:0000259" key="3">
    <source>
        <dbReference type="SMART" id="SM00822"/>
    </source>
</evidence>
<evidence type="ECO:0000256" key="2">
    <source>
        <dbReference type="RuleBase" id="RU000363"/>
    </source>
</evidence>
<dbReference type="STRING" id="1189621.A3SI_16772"/>
<name>I5BWS7_9BACT</name>
<dbReference type="Pfam" id="PF00106">
    <property type="entry name" value="adh_short"/>
    <property type="match status" value="1"/>
</dbReference>
<dbReference type="RefSeq" id="WP_009056799.1">
    <property type="nucleotide sequence ID" value="NZ_AJYA01000051.1"/>
</dbReference>
<feature type="domain" description="Ketoreductase" evidence="3">
    <location>
        <begin position="6"/>
        <end position="229"/>
    </location>
</feature>
<dbReference type="PANTHER" id="PTHR42879:SF2">
    <property type="entry name" value="3-OXOACYL-[ACYL-CARRIER-PROTEIN] REDUCTASE FABG"/>
    <property type="match status" value="1"/>
</dbReference>
<dbReference type="SUPFAM" id="SSF51735">
    <property type="entry name" value="NAD(P)-binding Rossmann-fold domains"/>
    <property type="match status" value="1"/>
</dbReference>
<accession>I5BWS7</accession>
<reference evidence="4 5" key="1">
    <citation type="submission" date="2012-05" db="EMBL/GenBank/DDBJ databases">
        <title>Genome sequence of Nitritalea halalkaliphila LW7.</title>
        <authorList>
            <person name="Jangir P.K."/>
            <person name="Singh A."/>
            <person name="Shivaji S."/>
            <person name="Sharma R."/>
        </authorList>
    </citation>
    <scope>NUCLEOTIDE SEQUENCE [LARGE SCALE GENOMIC DNA]</scope>
    <source>
        <strain evidence="4 5">LW7</strain>
    </source>
</reference>
<dbReference type="PATRIC" id="fig|1189621.3.peg.3479"/>
<evidence type="ECO:0000313" key="4">
    <source>
        <dbReference type="EMBL" id="EIM74029.1"/>
    </source>
</evidence>
<dbReference type="EMBL" id="AJYA01000051">
    <property type="protein sequence ID" value="EIM74029.1"/>
    <property type="molecule type" value="Genomic_DNA"/>
</dbReference>
<dbReference type="InterPro" id="IPR050259">
    <property type="entry name" value="SDR"/>
</dbReference>
<dbReference type="InterPro" id="IPR036291">
    <property type="entry name" value="NAD(P)-bd_dom_sf"/>
</dbReference>
<dbReference type="InterPro" id="IPR057326">
    <property type="entry name" value="KR_dom"/>
</dbReference>
<dbReference type="PANTHER" id="PTHR42879">
    <property type="entry name" value="3-OXOACYL-(ACYL-CARRIER-PROTEIN) REDUCTASE"/>
    <property type="match status" value="1"/>
</dbReference>
<keyword evidence="4" id="KW-0560">Oxidoreductase</keyword>
<gene>
    <name evidence="4" type="primary">fabG</name>
    <name evidence="4" type="ORF">A3SI_16772</name>
</gene>
<dbReference type="NCBIfam" id="NF006393">
    <property type="entry name" value="PRK08642.1"/>
    <property type="match status" value="1"/>
</dbReference>
<dbReference type="AlphaFoldDB" id="I5BWS7"/>
<dbReference type="PRINTS" id="PR00080">
    <property type="entry name" value="SDRFAMILY"/>
</dbReference>
<evidence type="ECO:0000313" key="5">
    <source>
        <dbReference type="Proteomes" id="UP000005551"/>
    </source>
</evidence>
<keyword evidence="5" id="KW-1185">Reference proteome</keyword>
<organism evidence="4 5">
    <name type="scientific">Nitritalea halalkaliphila LW7</name>
    <dbReference type="NCBI Taxonomy" id="1189621"/>
    <lineage>
        <taxon>Bacteria</taxon>
        <taxon>Pseudomonadati</taxon>
        <taxon>Bacteroidota</taxon>
        <taxon>Cytophagia</taxon>
        <taxon>Cytophagales</taxon>
        <taxon>Cyclobacteriaceae</taxon>
        <taxon>Nitritalea</taxon>
    </lineage>
</organism>
<dbReference type="SMART" id="SM00822">
    <property type="entry name" value="PKS_KR"/>
    <property type="match status" value="1"/>
</dbReference>
<protein>
    <submittedName>
        <fullName evidence="4">3-ketoacyl-(Acyl-carrier-protein) reductase</fullName>
        <ecNumber evidence="4">1.1.1.100</ecNumber>
    </submittedName>
</protein>
<dbReference type="PRINTS" id="PR00081">
    <property type="entry name" value="GDHRDH"/>
</dbReference>
<comment type="similarity">
    <text evidence="1 2">Belongs to the short-chain dehydrogenases/reductases (SDR) family.</text>
</comment>